<proteinExistence type="inferred from homology"/>
<dbReference type="PANTHER" id="PTHR21198">
    <property type="entry name" value="GLUTAMATE RACEMASE"/>
    <property type="match status" value="1"/>
</dbReference>
<name>A0A951PTE8_9CYAN</name>
<dbReference type="Pfam" id="PF01177">
    <property type="entry name" value="Asp_Glu_race"/>
    <property type="match status" value="1"/>
</dbReference>
<comment type="similarity">
    <text evidence="1">Belongs to the aspartate/glutamate racemases family.</text>
</comment>
<dbReference type="AlphaFoldDB" id="A0A951PTE8"/>
<accession>A0A951PTE8</accession>
<dbReference type="Proteomes" id="UP000753908">
    <property type="component" value="Unassembled WGS sequence"/>
</dbReference>
<dbReference type="Gene3D" id="3.40.50.1860">
    <property type="match status" value="2"/>
</dbReference>
<dbReference type="InterPro" id="IPR015942">
    <property type="entry name" value="Asp/Glu/hydantoin_racemase"/>
</dbReference>
<dbReference type="PANTHER" id="PTHR21198:SF7">
    <property type="entry name" value="ASPARTATE-GLUTAMATE RACEMASE FAMILY"/>
    <property type="match status" value="1"/>
</dbReference>
<evidence type="ECO:0000256" key="1">
    <source>
        <dbReference type="ARBA" id="ARBA00007847"/>
    </source>
</evidence>
<evidence type="ECO:0000313" key="4">
    <source>
        <dbReference type="Proteomes" id="UP000753908"/>
    </source>
</evidence>
<keyword evidence="2" id="KW-0413">Isomerase</keyword>
<organism evidence="3 4">
    <name type="scientific">Symplocastrum torsivum CPER-KK1</name>
    <dbReference type="NCBI Taxonomy" id="450513"/>
    <lineage>
        <taxon>Bacteria</taxon>
        <taxon>Bacillati</taxon>
        <taxon>Cyanobacteriota</taxon>
        <taxon>Cyanophyceae</taxon>
        <taxon>Oscillatoriophycideae</taxon>
        <taxon>Oscillatoriales</taxon>
        <taxon>Microcoleaceae</taxon>
        <taxon>Symplocastrum</taxon>
    </lineage>
</organism>
<dbReference type="GO" id="GO:0047661">
    <property type="term" value="F:amino-acid racemase activity"/>
    <property type="evidence" value="ECO:0007669"/>
    <property type="project" value="InterPro"/>
</dbReference>
<gene>
    <name evidence="3" type="ORF">KME25_29625</name>
</gene>
<comment type="caution">
    <text evidence="3">The sequence shown here is derived from an EMBL/GenBank/DDBJ whole genome shotgun (WGS) entry which is preliminary data.</text>
</comment>
<evidence type="ECO:0000256" key="2">
    <source>
        <dbReference type="ARBA" id="ARBA00023235"/>
    </source>
</evidence>
<dbReference type="SUPFAM" id="SSF53681">
    <property type="entry name" value="Aspartate/glutamate racemase"/>
    <property type="match status" value="2"/>
</dbReference>
<sequence length="249" mass="27942">MKVTEPRKHEVISMKTIGFLGGMSSQATAEYYRLINQGVKAIRGGHTVAEILMYSVNFQNIEAFVRNEQWEDAANYLVDKALRIERGGADFLIIGTNTMHRVAPQIASAIKIPLVHIIDVTAEAILRLGLKTIGILGTKPVMEADFYRNRFKEKFDIELIAPSDRERERVDTIIFDELCHGIISQKSRNEYISVMQNLADRGAEGIILGCTEIDLLVTAENFSELPLFDTTKLHVHKAVNLCLGIEEIV</sequence>
<dbReference type="InterPro" id="IPR004380">
    <property type="entry name" value="Asp_race"/>
</dbReference>
<protein>
    <submittedName>
        <fullName evidence="3">Aspartate/glutamate racemase family protein</fullName>
    </submittedName>
</protein>
<dbReference type="InterPro" id="IPR001920">
    <property type="entry name" value="Asp/Glu_race"/>
</dbReference>
<reference evidence="3" key="1">
    <citation type="submission" date="2021-05" db="EMBL/GenBank/DDBJ databases">
        <authorList>
            <person name="Pietrasiak N."/>
            <person name="Ward R."/>
            <person name="Stajich J.E."/>
            <person name="Kurbessoian T."/>
        </authorList>
    </citation>
    <scope>NUCLEOTIDE SEQUENCE</scope>
    <source>
        <strain evidence="3">CPER-KK1</strain>
    </source>
</reference>
<reference evidence="3" key="2">
    <citation type="journal article" date="2022" name="Microbiol. Resour. Announc.">
        <title>Metagenome Sequencing to Explore Phylogenomics of Terrestrial Cyanobacteria.</title>
        <authorList>
            <person name="Ward R.D."/>
            <person name="Stajich J.E."/>
            <person name="Johansen J.R."/>
            <person name="Huntemann M."/>
            <person name="Clum A."/>
            <person name="Foster B."/>
            <person name="Foster B."/>
            <person name="Roux S."/>
            <person name="Palaniappan K."/>
            <person name="Varghese N."/>
            <person name="Mukherjee S."/>
            <person name="Reddy T.B.K."/>
            <person name="Daum C."/>
            <person name="Copeland A."/>
            <person name="Chen I.A."/>
            <person name="Ivanova N.N."/>
            <person name="Kyrpides N.C."/>
            <person name="Shapiro N."/>
            <person name="Eloe-Fadrosh E.A."/>
            <person name="Pietrasiak N."/>
        </authorList>
    </citation>
    <scope>NUCLEOTIDE SEQUENCE</scope>
    <source>
        <strain evidence="3">CPER-KK1</strain>
    </source>
</reference>
<dbReference type="EMBL" id="JAHHIF010000065">
    <property type="protein sequence ID" value="MBW4548559.1"/>
    <property type="molecule type" value="Genomic_DNA"/>
</dbReference>
<evidence type="ECO:0000313" key="3">
    <source>
        <dbReference type="EMBL" id="MBW4548559.1"/>
    </source>
</evidence>
<dbReference type="NCBIfam" id="TIGR00035">
    <property type="entry name" value="asp_race"/>
    <property type="match status" value="1"/>
</dbReference>